<keyword evidence="5" id="KW-0349">Heme</keyword>
<proteinExistence type="inferred from homology"/>
<keyword evidence="4" id="KW-1003">Cell membrane</keyword>
<evidence type="ECO:0000256" key="7">
    <source>
        <dbReference type="ARBA" id="ARBA00022723"/>
    </source>
</evidence>
<evidence type="ECO:0000256" key="4">
    <source>
        <dbReference type="ARBA" id="ARBA00022475"/>
    </source>
</evidence>
<dbReference type="Pfam" id="PF01292">
    <property type="entry name" value="Ni_hydr_CYTB"/>
    <property type="match status" value="1"/>
</dbReference>
<feature type="transmembrane region" description="Helical" evidence="13">
    <location>
        <begin position="99"/>
        <end position="120"/>
    </location>
</feature>
<evidence type="ECO:0000256" key="10">
    <source>
        <dbReference type="ARBA" id="ARBA00023004"/>
    </source>
</evidence>
<dbReference type="GO" id="GO:0020037">
    <property type="term" value="F:heme binding"/>
    <property type="evidence" value="ECO:0007669"/>
    <property type="project" value="TreeGrafter"/>
</dbReference>
<feature type="transmembrane region" description="Helical" evidence="13">
    <location>
        <begin position="25"/>
        <end position="47"/>
    </location>
</feature>
<dbReference type="InterPro" id="IPR016174">
    <property type="entry name" value="Di-haem_cyt_TM"/>
</dbReference>
<feature type="domain" description="Cytochrome b561 bacterial/Ni-hydrogenase" evidence="14">
    <location>
        <begin position="18"/>
        <end position="186"/>
    </location>
</feature>
<evidence type="ECO:0000313" key="16">
    <source>
        <dbReference type="Proteomes" id="UP001143330"/>
    </source>
</evidence>
<dbReference type="GO" id="GO:0005886">
    <property type="term" value="C:plasma membrane"/>
    <property type="evidence" value="ECO:0007669"/>
    <property type="project" value="UniProtKB-SubCell"/>
</dbReference>
<dbReference type="GO" id="GO:0009055">
    <property type="term" value="F:electron transfer activity"/>
    <property type="evidence" value="ECO:0007669"/>
    <property type="project" value="InterPro"/>
</dbReference>
<evidence type="ECO:0000256" key="1">
    <source>
        <dbReference type="ARBA" id="ARBA00001970"/>
    </source>
</evidence>
<dbReference type="Proteomes" id="UP001143330">
    <property type="component" value="Unassembled WGS sequence"/>
</dbReference>
<evidence type="ECO:0000256" key="5">
    <source>
        <dbReference type="ARBA" id="ARBA00022617"/>
    </source>
</evidence>
<evidence type="ECO:0000256" key="13">
    <source>
        <dbReference type="SAM" id="Phobius"/>
    </source>
</evidence>
<keyword evidence="6 13" id="KW-0812">Transmembrane</keyword>
<protein>
    <submittedName>
        <fullName evidence="15">Cytochrome b</fullName>
    </submittedName>
</protein>
<dbReference type="SUPFAM" id="SSF81342">
    <property type="entry name" value="Transmembrane di-heme cytochromes"/>
    <property type="match status" value="1"/>
</dbReference>
<evidence type="ECO:0000313" key="15">
    <source>
        <dbReference type="EMBL" id="GLK82137.1"/>
    </source>
</evidence>
<accession>A0A9W6N965</accession>
<reference evidence="15" key="1">
    <citation type="journal article" date="2014" name="Int. J. Syst. Evol. Microbiol.">
        <title>Complete genome sequence of Corynebacterium casei LMG S-19264T (=DSM 44701T), isolated from a smear-ripened cheese.</title>
        <authorList>
            <consortium name="US DOE Joint Genome Institute (JGI-PGF)"/>
            <person name="Walter F."/>
            <person name="Albersmeier A."/>
            <person name="Kalinowski J."/>
            <person name="Ruckert C."/>
        </authorList>
    </citation>
    <scope>NUCLEOTIDE SEQUENCE</scope>
    <source>
        <strain evidence="15">VKM B-2789</strain>
    </source>
</reference>
<dbReference type="PANTHER" id="PTHR30529">
    <property type="entry name" value="CYTOCHROME B561"/>
    <property type="match status" value="1"/>
</dbReference>
<sequence length="201" mass="21597">MHSVAGDAMPALSDTAIRYGAVSRALHWGMALLFAWQFLGMILRATLGRTPVVGFFVGTHVTVGVLLLALGLLRLVWALANHAHRPPYEAGPLGRAARLGHAGLYALMLVVPTLAVVRLYGSGRGYAPFGIEIFAPSETKIEWLMAPANALHGPLAWTLLAFIAGHVVMVVVHQVFLGDRILYRMTRTAGPADPAPAHREP</sequence>
<keyword evidence="11 13" id="KW-0472">Membrane</keyword>
<dbReference type="PANTHER" id="PTHR30529:SF1">
    <property type="entry name" value="CYTOCHROME B561 HOMOLOG 2"/>
    <property type="match status" value="1"/>
</dbReference>
<dbReference type="GO" id="GO:0046872">
    <property type="term" value="F:metal ion binding"/>
    <property type="evidence" value="ECO:0007669"/>
    <property type="project" value="UniProtKB-KW"/>
</dbReference>
<name>A0A9W6N965_9HYPH</name>
<evidence type="ECO:0000256" key="11">
    <source>
        <dbReference type="ARBA" id="ARBA00023136"/>
    </source>
</evidence>
<gene>
    <name evidence="15" type="ORF">GCM10017653_02060</name>
</gene>
<dbReference type="InterPro" id="IPR011577">
    <property type="entry name" value="Cyt_b561_bac/Ni-Hgenase"/>
</dbReference>
<evidence type="ECO:0000259" key="14">
    <source>
        <dbReference type="Pfam" id="PF01292"/>
    </source>
</evidence>
<keyword evidence="16" id="KW-1185">Reference proteome</keyword>
<dbReference type="GO" id="GO:0022904">
    <property type="term" value="P:respiratory electron transport chain"/>
    <property type="evidence" value="ECO:0007669"/>
    <property type="project" value="InterPro"/>
</dbReference>
<feature type="transmembrane region" description="Helical" evidence="13">
    <location>
        <begin position="155"/>
        <end position="177"/>
    </location>
</feature>
<evidence type="ECO:0000256" key="8">
    <source>
        <dbReference type="ARBA" id="ARBA00022982"/>
    </source>
</evidence>
<keyword evidence="7" id="KW-0479">Metal-binding</keyword>
<keyword evidence="3" id="KW-0813">Transport</keyword>
<reference evidence="15" key="2">
    <citation type="submission" date="2023-01" db="EMBL/GenBank/DDBJ databases">
        <authorList>
            <person name="Sun Q."/>
            <person name="Evtushenko L."/>
        </authorList>
    </citation>
    <scope>NUCLEOTIDE SEQUENCE</scope>
    <source>
        <strain evidence="15">VKM B-2789</strain>
    </source>
</reference>
<evidence type="ECO:0000256" key="9">
    <source>
        <dbReference type="ARBA" id="ARBA00022989"/>
    </source>
</evidence>
<keyword evidence="8" id="KW-0249">Electron transport</keyword>
<dbReference type="EMBL" id="BSFM01000001">
    <property type="protein sequence ID" value="GLK82137.1"/>
    <property type="molecule type" value="Genomic_DNA"/>
</dbReference>
<dbReference type="Gene3D" id="1.20.950.20">
    <property type="entry name" value="Transmembrane di-heme cytochromes, Chain C"/>
    <property type="match status" value="1"/>
</dbReference>
<feature type="transmembrane region" description="Helical" evidence="13">
    <location>
        <begin position="53"/>
        <end position="79"/>
    </location>
</feature>
<comment type="similarity">
    <text evidence="12">Belongs to the cytochrome b561 family.</text>
</comment>
<organism evidence="15 16">
    <name type="scientific">Ancylobacter defluvii</name>
    <dbReference type="NCBI Taxonomy" id="1282440"/>
    <lineage>
        <taxon>Bacteria</taxon>
        <taxon>Pseudomonadati</taxon>
        <taxon>Pseudomonadota</taxon>
        <taxon>Alphaproteobacteria</taxon>
        <taxon>Hyphomicrobiales</taxon>
        <taxon>Xanthobacteraceae</taxon>
        <taxon>Ancylobacter</taxon>
    </lineage>
</organism>
<comment type="cofactor">
    <cofactor evidence="1">
        <name>heme b</name>
        <dbReference type="ChEBI" id="CHEBI:60344"/>
    </cofactor>
</comment>
<keyword evidence="10" id="KW-0408">Iron</keyword>
<comment type="subcellular location">
    <subcellularLocation>
        <location evidence="2">Cell membrane</location>
        <topology evidence="2">Multi-pass membrane protein</topology>
    </subcellularLocation>
</comment>
<dbReference type="InterPro" id="IPR052168">
    <property type="entry name" value="Cytochrome_b561_oxidase"/>
</dbReference>
<comment type="caution">
    <text evidence="15">The sequence shown here is derived from an EMBL/GenBank/DDBJ whole genome shotgun (WGS) entry which is preliminary data.</text>
</comment>
<evidence type="ECO:0000256" key="3">
    <source>
        <dbReference type="ARBA" id="ARBA00022448"/>
    </source>
</evidence>
<evidence type="ECO:0000256" key="2">
    <source>
        <dbReference type="ARBA" id="ARBA00004651"/>
    </source>
</evidence>
<evidence type="ECO:0000256" key="6">
    <source>
        <dbReference type="ARBA" id="ARBA00022692"/>
    </source>
</evidence>
<keyword evidence="9 13" id="KW-1133">Transmembrane helix</keyword>
<evidence type="ECO:0000256" key="12">
    <source>
        <dbReference type="ARBA" id="ARBA00037975"/>
    </source>
</evidence>
<dbReference type="AlphaFoldDB" id="A0A9W6N965"/>